<protein>
    <recommendedName>
        <fullName evidence="3">Calcineurin domain-containing protein</fullName>
    </recommendedName>
</protein>
<keyword evidence="2" id="KW-0378">Hydrolase</keyword>
<name>A0A5S3WG77_9GAMM</name>
<evidence type="ECO:0000259" key="3">
    <source>
        <dbReference type="Pfam" id="PF24408"/>
    </source>
</evidence>
<organism evidence="4 5">
    <name type="scientific">Pseudoalteromonas rubra</name>
    <dbReference type="NCBI Taxonomy" id="43658"/>
    <lineage>
        <taxon>Bacteria</taxon>
        <taxon>Pseudomonadati</taxon>
        <taxon>Pseudomonadota</taxon>
        <taxon>Gammaproteobacteria</taxon>
        <taxon>Alteromonadales</taxon>
        <taxon>Pseudoalteromonadaceae</taxon>
        <taxon>Pseudoalteromonas</taxon>
    </lineage>
</organism>
<dbReference type="InterPro" id="IPR057846">
    <property type="entry name" value="wHTH-Calcineurin_assc"/>
</dbReference>
<dbReference type="SUPFAM" id="SSF56300">
    <property type="entry name" value="Metallo-dependent phosphatases"/>
    <property type="match status" value="1"/>
</dbReference>
<dbReference type="GO" id="GO:0046872">
    <property type="term" value="F:metal ion binding"/>
    <property type="evidence" value="ECO:0007669"/>
    <property type="project" value="UniProtKB-KW"/>
</dbReference>
<gene>
    <name evidence="4" type="ORF">CWB99_23085</name>
</gene>
<evidence type="ECO:0000313" key="5">
    <source>
        <dbReference type="Proteomes" id="UP000310249"/>
    </source>
</evidence>
<keyword evidence="1" id="KW-0479">Metal-binding</keyword>
<dbReference type="Gene3D" id="3.60.21.10">
    <property type="match status" value="1"/>
</dbReference>
<proteinExistence type="predicted"/>
<evidence type="ECO:0000313" key="4">
    <source>
        <dbReference type="EMBL" id="TMP23748.1"/>
    </source>
</evidence>
<dbReference type="InterPro" id="IPR050884">
    <property type="entry name" value="CNP_phosphodiesterase-III"/>
</dbReference>
<dbReference type="GO" id="GO:0016787">
    <property type="term" value="F:hydrolase activity"/>
    <property type="evidence" value="ECO:0007669"/>
    <property type="project" value="UniProtKB-KW"/>
</dbReference>
<dbReference type="InterPro" id="IPR029052">
    <property type="entry name" value="Metallo-depent_PP-like"/>
</dbReference>
<dbReference type="PANTHER" id="PTHR42988">
    <property type="entry name" value="PHOSPHOHYDROLASE"/>
    <property type="match status" value="1"/>
</dbReference>
<reference evidence="4 5" key="1">
    <citation type="submission" date="2018-01" db="EMBL/GenBank/DDBJ databases">
        <authorList>
            <person name="Paulsen S."/>
            <person name="Gram L.K."/>
        </authorList>
    </citation>
    <scope>NUCLEOTIDE SEQUENCE [LARGE SCALE GENOMIC DNA]</scope>
    <source>
        <strain evidence="4 5">S2676</strain>
    </source>
</reference>
<sequence length="418" mass="46821">MMSSNVLKVAVVSDLHFANADNVPNSDNHSWLTFNADGSFNNSFWENLLSKIKADHVRADVLVCPGDITTNAEPAALAFAWEKLNLLAAELGCKILATATGNHDVTSRLTELENPIRDLDKDGSLVEHLKLLSPNYPLVNLVESDEEKAHNQRVHYFGSNFLVHDENDKYRLIILNSCGSHTSAQADYERGFVSESTRVWLDEHLNKIKSKQNKKLGILVCHHHPILHSDHNLGTYDFMSGGSLLLDMLNKYGNWIIIHGHKHHAKLTYHTSGSKKSVVFAAGTLAAHKKSLGTHFANQFYIMNVELDKQKGTPQGTLDVYSWQANSWSLSKRTSDGIYTGVGFGDVGCLEDLAEKIANSLPPLGKAEWQNIVDQHDCMKYCVPQDLKYLESHLRERYIDIIKSADSEIEFLERSKGE</sequence>
<accession>A0A5S3WG77</accession>
<dbReference type="Proteomes" id="UP000310249">
    <property type="component" value="Unassembled WGS sequence"/>
</dbReference>
<dbReference type="AlphaFoldDB" id="A0A5S3WG77"/>
<evidence type="ECO:0000256" key="1">
    <source>
        <dbReference type="ARBA" id="ARBA00022723"/>
    </source>
</evidence>
<dbReference type="PANTHER" id="PTHR42988:SF2">
    <property type="entry name" value="CYCLIC NUCLEOTIDE PHOSPHODIESTERASE CBUA0032-RELATED"/>
    <property type="match status" value="1"/>
</dbReference>
<reference evidence="5" key="2">
    <citation type="submission" date="2019-06" db="EMBL/GenBank/DDBJ databases">
        <title>Co-occurence of chitin degradation, pigmentation and bioactivity in marine Pseudoalteromonas.</title>
        <authorList>
            <person name="Sonnenschein E.C."/>
            <person name="Bech P.K."/>
        </authorList>
    </citation>
    <scope>NUCLEOTIDE SEQUENCE [LARGE SCALE GENOMIC DNA]</scope>
    <source>
        <strain evidence="5">S2676</strain>
    </source>
</reference>
<feature type="domain" description="Calcineurin" evidence="3">
    <location>
        <begin position="342"/>
        <end position="396"/>
    </location>
</feature>
<dbReference type="EMBL" id="PNCI01000086">
    <property type="protein sequence ID" value="TMP23748.1"/>
    <property type="molecule type" value="Genomic_DNA"/>
</dbReference>
<comment type="caution">
    <text evidence="4">The sequence shown here is derived from an EMBL/GenBank/DDBJ whole genome shotgun (WGS) entry which is preliminary data.</text>
</comment>
<dbReference type="OrthoDB" id="9785415at2"/>
<dbReference type="Pfam" id="PF24408">
    <property type="entry name" value="wHTH-Calcineurin_assc"/>
    <property type="match status" value="1"/>
</dbReference>
<evidence type="ECO:0000256" key="2">
    <source>
        <dbReference type="ARBA" id="ARBA00022801"/>
    </source>
</evidence>